<evidence type="ECO:0000313" key="1">
    <source>
        <dbReference type="EMBL" id="GEB61208.1"/>
    </source>
</evidence>
<evidence type="ECO:0000313" key="2">
    <source>
        <dbReference type="Proteomes" id="UP000315226"/>
    </source>
</evidence>
<proteinExistence type="predicted"/>
<gene>
    <name evidence="1" type="ORF">SGA01_68130</name>
</gene>
<reference evidence="1 2" key="1">
    <citation type="submission" date="2019-06" db="EMBL/GenBank/DDBJ databases">
        <title>Whole genome shotgun sequence of Streptomyces gardneri NBRC 12865.</title>
        <authorList>
            <person name="Hosoyama A."/>
            <person name="Uohara A."/>
            <person name="Ohji S."/>
            <person name="Ichikawa N."/>
        </authorList>
    </citation>
    <scope>NUCLEOTIDE SEQUENCE [LARGE SCALE GENOMIC DNA]</scope>
    <source>
        <strain evidence="1 2">NBRC 12865</strain>
    </source>
</reference>
<organism evidence="1 2">
    <name type="scientific">Streptomyces gardneri</name>
    <dbReference type="NCBI Taxonomy" id="66892"/>
    <lineage>
        <taxon>Bacteria</taxon>
        <taxon>Bacillati</taxon>
        <taxon>Actinomycetota</taxon>
        <taxon>Actinomycetes</taxon>
        <taxon>Kitasatosporales</taxon>
        <taxon>Streptomycetaceae</taxon>
        <taxon>Streptomyces</taxon>
    </lineage>
</organism>
<dbReference type="AlphaFoldDB" id="A0A4Y3RVW7"/>
<sequence length="98" mass="10910">MPDNSRLQIYSIEQENTHGGVCIVRCIGGIARVGQMFLVEGEESGRSGSRFTLDQIDRYNRQVDFFDPPHNARVHLSGRPFAGLNEGSVLVSINEEMS</sequence>
<dbReference type="EMBL" id="BJMN01000053">
    <property type="protein sequence ID" value="GEB61208.1"/>
    <property type="molecule type" value="Genomic_DNA"/>
</dbReference>
<dbReference type="Proteomes" id="UP000315226">
    <property type="component" value="Unassembled WGS sequence"/>
</dbReference>
<comment type="caution">
    <text evidence="1">The sequence shown here is derived from an EMBL/GenBank/DDBJ whole genome shotgun (WGS) entry which is preliminary data.</text>
</comment>
<protein>
    <submittedName>
        <fullName evidence="1">Uncharacterized protein</fullName>
    </submittedName>
</protein>
<dbReference type="OrthoDB" id="4295177at2"/>
<keyword evidence="2" id="KW-1185">Reference proteome</keyword>
<accession>A0A4Y3RVW7</accession>
<name>A0A4Y3RVW7_9ACTN</name>
<dbReference type="RefSeq" id="WP_141301457.1">
    <property type="nucleotide sequence ID" value="NZ_BJMN01000053.1"/>
</dbReference>